<proteinExistence type="predicted"/>
<comment type="caution">
    <text evidence="1">The sequence shown here is derived from an EMBL/GenBank/DDBJ whole genome shotgun (WGS) entry which is preliminary data.</text>
</comment>
<accession>A0ABX1A058</accession>
<name>A0ABX1A058_9ACTN</name>
<evidence type="ECO:0000313" key="1">
    <source>
        <dbReference type="EMBL" id="NJP48357.1"/>
    </source>
</evidence>
<evidence type="ECO:0000313" key="2">
    <source>
        <dbReference type="Proteomes" id="UP000734511"/>
    </source>
</evidence>
<organism evidence="1 2">
    <name type="scientific">Actinacidiphila epipremni</name>
    <dbReference type="NCBI Taxonomy" id="2053013"/>
    <lineage>
        <taxon>Bacteria</taxon>
        <taxon>Bacillati</taxon>
        <taxon>Actinomycetota</taxon>
        <taxon>Actinomycetes</taxon>
        <taxon>Kitasatosporales</taxon>
        <taxon>Streptomycetaceae</taxon>
        <taxon>Actinacidiphila</taxon>
    </lineage>
</organism>
<protein>
    <submittedName>
        <fullName evidence="1">Uncharacterized protein</fullName>
    </submittedName>
</protein>
<dbReference type="EMBL" id="JAATEJ010000047">
    <property type="protein sequence ID" value="NJP48357.1"/>
    <property type="molecule type" value="Genomic_DNA"/>
</dbReference>
<sequence>MSVTLVAVPPAVGAGAAKVVAPHAAVVFSLPSPITPYEAAAGGASGALRGFGNLYGSGDLGATVAPGTSPSVIGVDGVGFAVAVHGANGDLWVTDPNGTTDTKLGLAPGTSPSIAALSTGGYEVAFTA</sequence>
<feature type="non-terminal residue" evidence="1">
    <location>
        <position position="128"/>
    </location>
</feature>
<gene>
    <name evidence="1" type="ORF">HCN08_33910</name>
</gene>
<dbReference type="Proteomes" id="UP000734511">
    <property type="component" value="Unassembled WGS sequence"/>
</dbReference>
<reference evidence="1 2" key="1">
    <citation type="submission" date="2020-03" db="EMBL/GenBank/DDBJ databases">
        <title>WGS of actinomycetes isolated from Thailand.</title>
        <authorList>
            <person name="Thawai C."/>
        </authorList>
    </citation>
    <scope>NUCLEOTIDE SEQUENCE [LARGE SCALE GENOMIC DNA]</scope>
    <source>
        <strain evidence="1 2">PRB2-1</strain>
    </source>
</reference>
<dbReference type="RefSeq" id="WP_206319575.1">
    <property type="nucleotide sequence ID" value="NZ_JAATEJ010000047.1"/>
</dbReference>
<keyword evidence="2" id="KW-1185">Reference proteome</keyword>